<keyword evidence="2" id="KW-0732">Signal</keyword>
<evidence type="ECO:0000313" key="3">
    <source>
        <dbReference type="EMBL" id="OSJ24301.1"/>
    </source>
</evidence>
<name>A0ABX3WX63_9BRAD</name>
<reference evidence="3 4" key="1">
    <citation type="submission" date="2017-03" db="EMBL/GenBank/DDBJ databases">
        <title>Whole genome sequences of fourteen strains of Bradyrhizobium canariense and one strain of Bradyrhizobium japonicum isolated from Lupinus (Papilionoideae: Genisteae) species in Algeria.</title>
        <authorList>
            <person name="Crovadore J."/>
            <person name="Chekireb D."/>
            <person name="Brachmann A."/>
            <person name="Chablais R."/>
            <person name="Cochard B."/>
            <person name="Lefort F."/>
        </authorList>
    </citation>
    <scope>NUCLEOTIDE SEQUENCE [LARGE SCALE GENOMIC DNA]</scope>
    <source>
        <strain evidence="3 4">UBMAN05</strain>
    </source>
</reference>
<evidence type="ECO:0000313" key="4">
    <source>
        <dbReference type="Proteomes" id="UP000193884"/>
    </source>
</evidence>
<dbReference type="EMBL" id="NAFK01000172">
    <property type="protein sequence ID" value="OSJ24301.1"/>
    <property type="molecule type" value="Genomic_DNA"/>
</dbReference>
<feature type="chain" id="PRO_5047190832" evidence="2">
    <location>
        <begin position="24"/>
        <end position="93"/>
    </location>
</feature>
<dbReference type="Proteomes" id="UP000193884">
    <property type="component" value="Unassembled WGS sequence"/>
</dbReference>
<evidence type="ECO:0000256" key="2">
    <source>
        <dbReference type="SAM" id="SignalP"/>
    </source>
</evidence>
<protein>
    <submittedName>
        <fullName evidence="3">Uncharacterized protein</fullName>
    </submittedName>
</protein>
<feature type="signal peptide" evidence="2">
    <location>
        <begin position="1"/>
        <end position="23"/>
    </location>
</feature>
<proteinExistence type="predicted"/>
<feature type="region of interest" description="Disordered" evidence="1">
    <location>
        <begin position="61"/>
        <end position="93"/>
    </location>
</feature>
<gene>
    <name evidence="3" type="ORF">BST63_27620</name>
</gene>
<keyword evidence="4" id="KW-1185">Reference proteome</keyword>
<organism evidence="3 4">
    <name type="scientific">Bradyrhizobium canariense</name>
    <dbReference type="NCBI Taxonomy" id="255045"/>
    <lineage>
        <taxon>Bacteria</taxon>
        <taxon>Pseudomonadati</taxon>
        <taxon>Pseudomonadota</taxon>
        <taxon>Alphaproteobacteria</taxon>
        <taxon>Hyphomicrobiales</taxon>
        <taxon>Nitrobacteraceae</taxon>
        <taxon>Bradyrhizobium</taxon>
    </lineage>
</organism>
<evidence type="ECO:0000256" key="1">
    <source>
        <dbReference type="SAM" id="MobiDB-lite"/>
    </source>
</evidence>
<comment type="caution">
    <text evidence="3">The sequence shown here is derived from an EMBL/GenBank/DDBJ whole genome shotgun (WGS) entry which is preliminary data.</text>
</comment>
<sequence length="93" mass="9740">MTVFKILIVAALLSTAAVSSASAAWSFADQEPATFAAMYPDRDVLNGGALTPAGRIGLERPGGAAPVFSTSHHPNREPHRLDAGTARRVPSRN</sequence>
<accession>A0ABX3WX63</accession>